<evidence type="ECO:0000256" key="5">
    <source>
        <dbReference type="ARBA" id="ARBA00023180"/>
    </source>
</evidence>
<feature type="signal peptide" evidence="6">
    <location>
        <begin position="1"/>
        <end position="21"/>
    </location>
</feature>
<reference evidence="8 9" key="1">
    <citation type="submission" date="2024-05" db="EMBL/GenBank/DDBJ databases">
        <title>Genetic variation in Jamaican populations of the coffee berry borer (Hypothenemus hampei).</title>
        <authorList>
            <person name="Errbii M."/>
            <person name="Myrie A."/>
        </authorList>
    </citation>
    <scope>NUCLEOTIDE SEQUENCE [LARGE SCALE GENOMIC DNA]</scope>
    <source>
        <strain evidence="8">JA-Hopewell-2020-01-JO</strain>
        <tissue evidence="8">Whole body</tissue>
    </source>
</reference>
<sequence>MTKFFVLAIVALIAMIKVTSAKVPYVPLVCPTREDSLSKATYLADPFDCASFYECANGVPVHLHCPSDLVYDIQKQTCNYLKNVRCGWRVIVKAENVDEDTLLTSNQEEVNFDIPEISVCPTRDVGHPTFLADYHNCAAYFECSNGTPVHMYCPAGLVYDIQKTTCNYLANVRCGWRPYPQPYAQEKSA</sequence>
<dbReference type="GO" id="GO:0008061">
    <property type="term" value="F:chitin binding"/>
    <property type="evidence" value="ECO:0007669"/>
    <property type="project" value="UniProtKB-KW"/>
</dbReference>
<keyword evidence="3" id="KW-0677">Repeat</keyword>
<dbReference type="PANTHER" id="PTHR23301">
    <property type="entry name" value="CHITIN BINDING PERITROPHIN-A"/>
    <property type="match status" value="1"/>
</dbReference>
<organism evidence="8 9">
    <name type="scientific">Hypothenemus hampei</name>
    <name type="common">Coffee berry borer</name>
    <dbReference type="NCBI Taxonomy" id="57062"/>
    <lineage>
        <taxon>Eukaryota</taxon>
        <taxon>Metazoa</taxon>
        <taxon>Ecdysozoa</taxon>
        <taxon>Arthropoda</taxon>
        <taxon>Hexapoda</taxon>
        <taxon>Insecta</taxon>
        <taxon>Pterygota</taxon>
        <taxon>Neoptera</taxon>
        <taxon>Endopterygota</taxon>
        <taxon>Coleoptera</taxon>
        <taxon>Polyphaga</taxon>
        <taxon>Cucujiformia</taxon>
        <taxon>Curculionidae</taxon>
        <taxon>Scolytinae</taxon>
        <taxon>Hypothenemus</taxon>
    </lineage>
</organism>
<dbReference type="SMART" id="SM00494">
    <property type="entry name" value="ChtBD2"/>
    <property type="match status" value="2"/>
</dbReference>
<protein>
    <recommendedName>
        <fullName evidence="7">Chitin-binding type-2 domain-containing protein</fullName>
    </recommendedName>
</protein>
<evidence type="ECO:0000256" key="4">
    <source>
        <dbReference type="ARBA" id="ARBA00023157"/>
    </source>
</evidence>
<gene>
    <name evidence="8" type="ORF">ABEB36_012203</name>
</gene>
<feature type="chain" id="PRO_5044870380" description="Chitin-binding type-2 domain-containing protein" evidence="6">
    <location>
        <begin position="22"/>
        <end position="189"/>
    </location>
</feature>
<comment type="caution">
    <text evidence="8">The sequence shown here is derived from an EMBL/GenBank/DDBJ whole genome shotgun (WGS) entry which is preliminary data.</text>
</comment>
<dbReference type="PROSITE" id="PS50940">
    <property type="entry name" value="CHIT_BIND_II"/>
    <property type="match status" value="2"/>
</dbReference>
<keyword evidence="2 6" id="KW-0732">Signal</keyword>
<dbReference type="Proteomes" id="UP001566132">
    <property type="component" value="Unassembled WGS sequence"/>
</dbReference>
<evidence type="ECO:0000259" key="7">
    <source>
        <dbReference type="PROSITE" id="PS50940"/>
    </source>
</evidence>
<evidence type="ECO:0000256" key="3">
    <source>
        <dbReference type="ARBA" id="ARBA00022737"/>
    </source>
</evidence>
<dbReference type="AlphaFoldDB" id="A0ABD1EAD9"/>
<evidence type="ECO:0000313" key="8">
    <source>
        <dbReference type="EMBL" id="KAL1491634.1"/>
    </source>
</evidence>
<dbReference type="SUPFAM" id="SSF57625">
    <property type="entry name" value="Invertebrate chitin-binding proteins"/>
    <property type="match status" value="2"/>
</dbReference>
<feature type="domain" description="Chitin-binding type-2" evidence="7">
    <location>
        <begin position="117"/>
        <end position="176"/>
    </location>
</feature>
<keyword evidence="9" id="KW-1185">Reference proteome</keyword>
<accession>A0ABD1EAD9</accession>
<dbReference type="InterPro" id="IPR051940">
    <property type="entry name" value="Chitin_bind-dev_reg"/>
</dbReference>
<dbReference type="EMBL" id="JBDJPC010000009">
    <property type="protein sequence ID" value="KAL1491634.1"/>
    <property type="molecule type" value="Genomic_DNA"/>
</dbReference>
<evidence type="ECO:0000256" key="2">
    <source>
        <dbReference type="ARBA" id="ARBA00022729"/>
    </source>
</evidence>
<feature type="domain" description="Chitin-binding type-2" evidence="7">
    <location>
        <begin position="27"/>
        <end position="88"/>
    </location>
</feature>
<evidence type="ECO:0000313" key="9">
    <source>
        <dbReference type="Proteomes" id="UP001566132"/>
    </source>
</evidence>
<name>A0ABD1EAD9_HYPHA</name>
<dbReference type="InterPro" id="IPR036508">
    <property type="entry name" value="Chitin-bd_dom_sf"/>
</dbReference>
<keyword evidence="5" id="KW-0325">Glycoprotein</keyword>
<dbReference type="InterPro" id="IPR002557">
    <property type="entry name" value="Chitin-bd_dom"/>
</dbReference>
<keyword evidence="1" id="KW-0147">Chitin-binding</keyword>
<dbReference type="Pfam" id="PF01607">
    <property type="entry name" value="CBM_14"/>
    <property type="match status" value="2"/>
</dbReference>
<dbReference type="Gene3D" id="2.170.140.10">
    <property type="entry name" value="Chitin binding domain"/>
    <property type="match status" value="2"/>
</dbReference>
<evidence type="ECO:0000256" key="1">
    <source>
        <dbReference type="ARBA" id="ARBA00022669"/>
    </source>
</evidence>
<keyword evidence="4" id="KW-1015">Disulfide bond</keyword>
<evidence type="ECO:0000256" key="6">
    <source>
        <dbReference type="SAM" id="SignalP"/>
    </source>
</evidence>
<proteinExistence type="predicted"/>
<dbReference type="PANTHER" id="PTHR23301:SF0">
    <property type="entry name" value="CHITIN-BINDING TYPE-2 DOMAIN-CONTAINING PROTEIN-RELATED"/>
    <property type="match status" value="1"/>
</dbReference>